<dbReference type="GO" id="GO:0003676">
    <property type="term" value="F:nucleic acid binding"/>
    <property type="evidence" value="ECO:0007669"/>
    <property type="project" value="InterPro"/>
</dbReference>
<sequence>MKEKLPQNIQNLLMEIGEKSVLFKLFLLTKENPDWEVYYNLNDTGYDLILLKKQTSKRVRIEVKTRQRLYTTSNEKKKRIVHYTITKNEYENSDFIIAYWFEKNYYFIVPISGLSETSSNGVPVYKFIVREKVDGDIDENSKQYLDKWGLLLKEMNK</sequence>
<evidence type="ECO:0008006" key="3">
    <source>
        <dbReference type="Google" id="ProtNLM"/>
    </source>
</evidence>
<evidence type="ECO:0000313" key="2">
    <source>
        <dbReference type="Proteomes" id="UP000244910"/>
    </source>
</evidence>
<proteinExistence type="predicted"/>
<accession>A0A2U8DVG8</accession>
<dbReference type="OrthoDB" id="2083039at2"/>
<dbReference type="KEGG" id="cdrk:B9W14_20430"/>
<dbReference type="InterPro" id="IPR011856">
    <property type="entry name" value="tRNA_endonuc-like_dom_sf"/>
</dbReference>
<protein>
    <recommendedName>
        <fullName evidence="3">PD(D/E)XK endonuclease domain-containing protein</fullName>
    </recommendedName>
</protein>
<keyword evidence="2" id="KW-1185">Reference proteome</keyword>
<reference evidence="2" key="1">
    <citation type="submission" date="2017-04" db="EMBL/GenBank/DDBJ databases">
        <authorList>
            <person name="Song Y."/>
            <person name="Cho B.-K."/>
        </authorList>
    </citation>
    <scope>NUCLEOTIDE SEQUENCE [LARGE SCALE GENOMIC DNA]</scope>
    <source>
        <strain evidence="2">SL1</strain>
    </source>
</reference>
<dbReference type="AlphaFoldDB" id="A0A2U8DVG8"/>
<dbReference type="Gene3D" id="3.40.1350.10">
    <property type="match status" value="1"/>
</dbReference>
<dbReference type="Proteomes" id="UP000244910">
    <property type="component" value="Chromosome"/>
</dbReference>
<dbReference type="EMBL" id="CP020953">
    <property type="protein sequence ID" value="AWI06763.1"/>
    <property type="molecule type" value="Genomic_DNA"/>
</dbReference>
<dbReference type="RefSeq" id="WP_032077309.1">
    <property type="nucleotide sequence ID" value="NZ_CP020953.1"/>
</dbReference>
<name>A0A2U8DVG8_9CLOT</name>
<gene>
    <name evidence="1" type="ORF">B9W14_20430</name>
</gene>
<evidence type="ECO:0000313" key="1">
    <source>
        <dbReference type="EMBL" id="AWI06763.1"/>
    </source>
</evidence>
<organism evidence="1 2">
    <name type="scientific">Clostridium drakei</name>
    <dbReference type="NCBI Taxonomy" id="332101"/>
    <lineage>
        <taxon>Bacteria</taxon>
        <taxon>Bacillati</taxon>
        <taxon>Bacillota</taxon>
        <taxon>Clostridia</taxon>
        <taxon>Eubacteriales</taxon>
        <taxon>Clostridiaceae</taxon>
        <taxon>Clostridium</taxon>
    </lineage>
</organism>